<dbReference type="InterPro" id="IPR001283">
    <property type="entry name" value="CRISP-related"/>
</dbReference>
<dbReference type="InterPro" id="IPR029071">
    <property type="entry name" value="Ubiquitin-like_domsf"/>
</dbReference>
<dbReference type="GO" id="GO:0061136">
    <property type="term" value="P:regulation of proteasomal protein catabolic process"/>
    <property type="evidence" value="ECO:0007669"/>
    <property type="project" value="TreeGrafter"/>
</dbReference>
<dbReference type="SMART" id="SM00198">
    <property type="entry name" value="SCP"/>
    <property type="match status" value="1"/>
</dbReference>
<feature type="domain" description="Ubiquitin-like" evidence="8">
    <location>
        <begin position="2"/>
        <end position="57"/>
    </location>
</feature>
<evidence type="ECO:0000256" key="7">
    <source>
        <dbReference type="SAM" id="MobiDB-lite"/>
    </source>
</evidence>
<feature type="domain" description="USP" evidence="9">
    <location>
        <begin position="102"/>
        <end position="519"/>
    </location>
</feature>
<name>A0A5N5QTR5_9AGAM</name>
<dbReference type="EMBL" id="SSOP01000013">
    <property type="protein sequence ID" value="KAB5595074.1"/>
    <property type="molecule type" value="Genomic_DNA"/>
</dbReference>
<dbReference type="SUPFAM" id="SSF55797">
    <property type="entry name" value="PR-1-like"/>
    <property type="match status" value="1"/>
</dbReference>
<sequence>MSALTVHIKHGGKQQSLQLDPDQPPSAFKQVIYQTTGVPVDRMKVMIKGTLLKDDNSWGGVNPKAGQVFTVIGTASELPKPPSTPVQFLEDMDERELASALKMPVGLGNTCYMNSTIQALRAIPELHTALDPVSNTPTNAQHRLALALRDTYKSMGKTTEGFMPVNLLMNLRSLFPQFAEQSPSGLYAQQDAEECWSQVVNAIKGPVPGLDGASGSAARTFVEQYMLGEMRTVLKSMEDPDEPEKVTTEGMLKINCNISNATNYMHSGIKESLDEVVEKQSERLGRVANYQRSSRISRLPSNLTVHMVRFYWRRDINKKAKIMRKVKFPFEFDALELLTDELRAKLQPATRKLREIEGDRLERRRARRKLKNSNTQAAGGPVAAEGASGVNAEPEAMAVDEQHPGDIEDEATAREREKAAMDEVIDPEIRADTGAAVHALFDLAAIVTHKGASADGGHYIGWVRKSALEELDESAPEGDKEEWYKFDDDKVTIVIREKISTLDGGGEDSTAYLLLYRLAYFAVAALLSASSLARAVPQSGISEARYDFVDHNQQLAFVSASATYSKYTIDFIDSVLASFANDYLQAHNSFRAQHGAQPLTWSPALAVKAQNWANGCVFKHGSTGENLAAGTGNYGPLDAVKGWTDEMSQTEDYDSRNPKPSHFTQVVWKSTTQLGCAVKECPPGSIFPAKFGVARYHVCEYAPPGNVLGQFPANVQK</sequence>
<evidence type="ECO:0000256" key="2">
    <source>
        <dbReference type="ARBA" id="ARBA00012759"/>
    </source>
</evidence>
<dbReference type="CDD" id="cd02657">
    <property type="entry name" value="Peptidase_C19A"/>
    <property type="match status" value="1"/>
</dbReference>
<proteinExistence type="predicted"/>
<dbReference type="AlphaFoldDB" id="A0A5N5QTR5"/>
<dbReference type="Pfam" id="PF00443">
    <property type="entry name" value="UCH"/>
    <property type="match status" value="1"/>
</dbReference>
<dbReference type="InterPro" id="IPR028889">
    <property type="entry name" value="USP"/>
</dbReference>
<dbReference type="Pfam" id="PF00240">
    <property type="entry name" value="ubiquitin"/>
    <property type="match status" value="1"/>
</dbReference>
<reference evidence="10 11" key="1">
    <citation type="journal article" date="2019" name="Fungal Biol. Biotechnol.">
        <title>Draft genome sequence of fastidious pathogen Ceratobasidium theobromae, which causes vascular-streak dieback in Theobroma cacao.</title>
        <authorList>
            <person name="Ali S.S."/>
            <person name="Asman A."/>
            <person name="Shao J."/>
            <person name="Firmansyah A.P."/>
            <person name="Susilo A.W."/>
            <person name="Rosmana A."/>
            <person name="McMahon P."/>
            <person name="Junaid M."/>
            <person name="Guest D."/>
            <person name="Kheng T.Y."/>
            <person name="Meinhardt L.W."/>
            <person name="Bailey B.A."/>
        </authorList>
    </citation>
    <scope>NUCLEOTIDE SEQUENCE [LARGE SCALE GENOMIC DNA]</scope>
    <source>
        <strain evidence="10 11">CT2</strain>
    </source>
</reference>
<evidence type="ECO:0000256" key="1">
    <source>
        <dbReference type="ARBA" id="ARBA00000707"/>
    </source>
</evidence>
<dbReference type="SMART" id="SM00213">
    <property type="entry name" value="UBQ"/>
    <property type="match status" value="1"/>
</dbReference>
<dbReference type="GO" id="GO:0004843">
    <property type="term" value="F:cysteine-type deubiquitinase activity"/>
    <property type="evidence" value="ECO:0007669"/>
    <property type="project" value="UniProtKB-EC"/>
</dbReference>
<comment type="catalytic activity">
    <reaction evidence="1">
        <text>Thiol-dependent hydrolysis of ester, thioester, amide, peptide and isopeptide bonds formed by the C-terminal Gly of ubiquitin (a 76-residue protein attached to proteins as an intracellular targeting signal).</text>
        <dbReference type="EC" id="3.4.19.12"/>
    </reaction>
</comment>
<dbReference type="InterPro" id="IPR044635">
    <property type="entry name" value="UBP14-like"/>
</dbReference>
<dbReference type="PANTHER" id="PTHR43982:SF1">
    <property type="entry name" value="UBIQUITIN CARBOXYL-TERMINAL HYDROLASE 14"/>
    <property type="match status" value="1"/>
</dbReference>
<dbReference type="InterPro" id="IPR018200">
    <property type="entry name" value="USP_CS"/>
</dbReference>
<evidence type="ECO:0000256" key="5">
    <source>
        <dbReference type="ARBA" id="ARBA00022801"/>
    </source>
</evidence>
<dbReference type="GO" id="GO:0070628">
    <property type="term" value="F:proteasome binding"/>
    <property type="evidence" value="ECO:0007669"/>
    <property type="project" value="TreeGrafter"/>
</dbReference>
<evidence type="ECO:0000313" key="10">
    <source>
        <dbReference type="EMBL" id="KAB5595074.1"/>
    </source>
</evidence>
<dbReference type="Gene3D" id="3.10.20.90">
    <property type="entry name" value="Phosphatidylinositol 3-kinase Catalytic Subunit, Chain A, domain 1"/>
    <property type="match status" value="1"/>
</dbReference>
<dbReference type="Gene3D" id="3.40.33.10">
    <property type="entry name" value="CAP"/>
    <property type="match status" value="1"/>
</dbReference>
<evidence type="ECO:0000256" key="6">
    <source>
        <dbReference type="ARBA" id="ARBA00022807"/>
    </source>
</evidence>
<dbReference type="GO" id="GO:0016579">
    <property type="term" value="P:protein deubiquitination"/>
    <property type="evidence" value="ECO:0007669"/>
    <property type="project" value="InterPro"/>
</dbReference>
<dbReference type="PRINTS" id="PR00837">
    <property type="entry name" value="V5TPXLIKE"/>
</dbReference>
<dbReference type="InterPro" id="IPR014044">
    <property type="entry name" value="CAP_dom"/>
</dbReference>
<keyword evidence="4" id="KW-0833">Ubl conjugation pathway</keyword>
<evidence type="ECO:0000259" key="9">
    <source>
        <dbReference type="PROSITE" id="PS50235"/>
    </source>
</evidence>
<dbReference type="InterPro" id="IPR038765">
    <property type="entry name" value="Papain-like_cys_pep_sf"/>
</dbReference>
<dbReference type="SUPFAM" id="SSF54001">
    <property type="entry name" value="Cysteine proteinases"/>
    <property type="match status" value="1"/>
</dbReference>
<organism evidence="10 11">
    <name type="scientific">Ceratobasidium theobromae</name>
    <dbReference type="NCBI Taxonomy" id="1582974"/>
    <lineage>
        <taxon>Eukaryota</taxon>
        <taxon>Fungi</taxon>
        <taxon>Dikarya</taxon>
        <taxon>Basidiomycota</taxon>
        <taxon>Agaricomycotina</taxon>
        <taxon>Agaricomycetes</taxon>
        <taxon>Cantharellales</taxon>
        <taxon>Ceratobasidiaceae</taxon>
        <taxon>Ceratobasidium</taxon>
    </lineage>
</organism>
<dbReference type="Pfam" id="PF00188">
    <property type="entry name" value="CAP"/>
    <property type="match status" value="1"/>
</dbReference>
<evidence type="ECO:0000259" key="8">
    <source>
        <dbReference type="PROSITE" id="PS50053"/>
    </source>
</evidence>
<dbReference type="GO" id="GO:0043161">
    <property type="term" value="P:proteasome-mediated ubiquitin-dependent protein catabolic process"/>
    <property type="evidence" value="ECO:0007669"/>
    <property type="project" value="InterPro"/>
</dbReference>
<accession>A0A5N5QTR5</accession>
<dbReference type="CDD" id="cd16104">
    <property type="entry name" value="Ubl_USP14_like"/>
    <property type="match status" value="1"/>
</dbReference>
<comment type="caution">
    <text evidence="10">The sequence shown here is derived from an EMBL/GenBank/DDBJ whole genome shotgun (WGS) entry which is preliminary data.</text>
</comment>
<keyword evidence="5 10" id="KW-0378">Hydrolase</keyword>
<feature type="region of interest" description="Disordered" evidence="7">
    <location>
        <begin position="357"/>
        <end position="389"/>
    </location>
</feature>
<evidence type="ECO:0000256" key="4">
    <source>
        <dbReference type="ARBA" id="ARBA00022786"/>
    </source>
</evidence>
<dbReference type="SUPFAM" id="SSF54236">
    <property type="entry name" value="Ubiquitin-like"/>
    <property type="match status" value="1"/>
</dbReference>
<dbReference type="Gene3D" id="3.90.70.10">
    <property type="entry name" value="Cysteine proteinases"/>
    <property type="match status" value="1"/>
</dbReference>
<dbReference type="OrthoDB" id="333239at2759"/>
<evidence type="ECO:0000313" key="11">
    <source>
        <dbReference type="Proteomes" id="UP000383932"/>
    </source>
</evidence>
<dbReference type="PROSITE" id="PS50235">
    <property type="entry name" value="USP_3"/>
    <property type="match status" value="1"/>
</dbReference>
<dbReference type="InterPro" id="IPR001394">
    <property type="entry name" value="Peptidase_C19_UCH"/>
</dbReference>
<evidence type="ECO:0000256" key="3">
    <source>
        <dbReference type="ARBA" id="ARBA00022670"/>
    </source>
</evidence>
<dbReference type="PANTHER" id="PTHR43982">
    <property type="entry name" value="UBIQUITIN CARBOXYL-TERMINAL HYDROLASE"/>
    <property type="match status" value="1"/>
</dbReference>
<keyword evidence="3" id="KW-0645">Protease</keyword>
<dbReference type="EC" id="3.4.19.12" evidence="2"/>
<dbReference type="Proteomes" id="UP000383932">
    <property type="component" value="Unassembled WGS sequence"/>
</dbReference>
<gene>
    <name evidence="10" type="ORF">CTheo_1535</name>
</gene>
<keyword evidence="11" id="KW-1185">Reference proteome</keyword>
<dbReference type="InterPro" id="IPR000626">
    <property type="entry name" value="Ubiquitin-like_dom"/>
</dbReference>
<dbReference type="InterPro" id="IPR035940">
    <property type="entry name" value="CAP_sf"/>
</dbReference>
<dbReference type="PROSITE" id="PS00973">
    <property type="entry name" value="USP_2"/>
    <property type="match status" value="1"/>
</dbReference>
<protein>
    <recommendedName>
        <fullName evidence="2">ubiquitinyl hydrolase 1</fullName>
        <ecNumber evidence="2">3.4.19.12</ecNumber>
    </recommendedName>
</protein>
<keyword evidence="6" id="KW-0788">Thiol protease</keyword>
<dbReference type="PROSITE" id="PS50053">
    <property type="entry name" value="UBIQUITIN_2"/>
    <property type="match status" value="1"/>
</dbReference>